<dbReference type="AlphaFoldDB" id="A0A8J2J8M0"/>
<evidence type="ECO:0000313" key="2">
    <source>
        <dbReference type="Proteomes" id="UP000708208"/>
    </source>
</evidence>
<reference evidence="1" key="1">
    <citation type="submission" date="2021-06" db="EMBL/GenBank/DDBJ databases">
        <authorList>
            <person name="Hodson N. C."/>
            <person name="Mongue J. A."/>
            <person name="Jaron S. K."/>
        </authorList>
    </citation>
    <scope>NUCLEOTIDE SEQUENCE</scope>
</reference>
<keyword evidence="2" id="KW-1185">Reference proteome</keyword>
<sequence>MTIASVLLIFPIPDQTEHYKTGAVNYIGTLLSHGGPHSLASLLKRKRWSTSGVYVSYERPG</sequence>
<gene>
    <name evidence="1" type="ORF">AFUS01_LOCUS4373</name>
</gene>
<dbReference type="EMBL" id="CAJVCH010027241">
    <property type="protein sequence ID" value="CAG7701969.1"/>
    <property type="molecule type" value="Genomic_DNA"/>
</dbReference>
<feature type="non-terminal residue" evidence="1">
    <location>
        <position position="1"/>
    </location>
</feature>
<name>A0A8J2J8M0_9HEXA</name>
<accession>A0A8J2J8M0</accession>
<proteinExistence type="predicted"/>
<comment type="caution">
    <text evidence="1">The sequence shown here is derived from an EMBL/GenBank/DDBJ whole genome shotgun (WGS) entry which is preliminary data.</text>
</comment>
<dbReference type="Proteomes" id="UP000708208">
    <property type="component" value="Unassembled WGS sequence"/>
</dbReference>
<dbReference type="OrthoDB" id="952271at2759"/>
<evidence type="ECO:0000313" key="1">
    <source>
        <dbReference type="EMBL" id="CAG7701969.1"/>
    </source>
</evidence>
<organism evidence="1 2">
    <name type="scientific">Allacma fusca</name>
    <dbReference type="NCBI Taxonomy" id="39272"/>
    <lineage>
        <taxon>Eukaryota</taxon>
        <taxon>Metazoa</taxon>
        <taxon>Ecdysozoa</taxon>
        <taxon>Arthropoda</taxon>
        <taxon>Hexapoda</taxon>
        <taxon>Collembola</taxon>
        <taxon>Symphypleona</taxon>
        <taxon>Sminthuridae</taxon>
        <taxon>Allacma</taxon>
    </lineage>
</organism>
<protein>
    <submittedName>
        <fullName evidence="1">Uncharacterized protein</fullName>
    </submittedName>
</protein>